<evidence type="ECO:0000313" key="2">
    <source>
        <dbReference type="EMBL" id="OQP47991.1"/>
    </source>
</evidence>
<dbReference type="Proteomes" id="UP000192276">
    <property type="component" value="Unassembled WGS sequence"/>
</dbReference>
<dbReference type="InterPro" id="IPR036691">
    <property type="entry name" value="Endo/exonu/phosph_ase_sf"/>
</dbReference>
<feature type="region of interest" description="Disordered" evidence="1">
    <location>
        <begin position="683"/>
        <end position="710"/>
    </location>
</feature>
<dbReference type="AlphaFoldDB" id="A0A1V9EPI5"/>
<dbReference type="OrthoDB" id="599987at2"/>
<organism evidence="2 3">
    <name type="scientific">Niastella populi</name>
    <dbReference type="NCBI Taxonomy" id="550983"/>
    <lineage>
        <taxon>Bacteria</taxon>
        <taxon>Pseudomonadati</taxon>
        <taxon>Bacteroidota</taxon>
        <taxon>Chitinophagia</taxon>
        <taxon>Chitinophagales</taxon>
        <taxon>Chitinophagaceae</taxon>
        <taxon>Niastella</taxon>
    </lineage>
</organism>
<comment type="caution">
    <text evidence="2">The sequence shown here is derived from an EMBL/GenBank/DDBJ whole genome shotgun (WGS) entry which is preliminary data.</text>
</comment>
<protein>
    <submittedName>
        <fullName evidence="2">Uncharacterized protein</fullName>
    </submittedName>
</protein>
<dbReference type="RefSeq" id="WP_081170303.1">
    <property type="nucleotide sequence ID" value="NZ_LWBP01000234.1"/>
</dbReference>
<sequence>MQTAAVLQKENQETTIAAEGKATSNPLQQTAVEPKKEAWQRLQKKTNSFLPQKNSSNPLQPGQAVQQAAPPVQLISDYSHTVLQKIFIPLLELVLQKIPYLPEGFEQEINTVRSAMDIDDRDQPTWQTAAVVIRNFINTVFSKYRLTLAVDILDRLNASVDDMGGESAKSLTSVIKEVRDQKHHVTVQEGYVDIDPRMVDPSTVPRPQLKGLVWNLHGFSNVRSGEDKVDFKLKGKGGEKQTHRRLYVNAIINKIAERSEEAGRNLQHFEKGVEKAIQEENSDRLESQASLPLNRKLIDEIYNFVILQDKKFQRDFAIQVGDTDTYQIKANKKQEVLTALKNYQSELEDESPEYKKIDKLLGRIESAELLNKFRRKPHYISNLLDTIGHLPIPKNPSEKFLLRLIGLVKELRDAIKLLNAFQSDEDKEGKIPLHNAFDNLSQRLHEGINRNTTREHATDDQNLAVYLDKELNKYAIVAYLTSALNDNRLNLDFMLLNEMNRGINSFTTEVRSGTHKKYEVASGPQMAAIKQDGAPSQREYYPLVYNTEKFRLPGQPAFYVGVKNEKLTIGEASGEELKWRKPENKKGNEDFLDYRPIIVHRLVPKEVQDESEKNQIWLAAVHTTPYGTEFERKKIYRQLEDPLKYLQKKANESGATLIIGGDFYIAAEALSIKPPKAPLYRLSTEKDADPSKIYESNGDKNEDRNLRDPKGNIYNFTKLLSGDSDPRDGRKNTMVGIGLQDVRSVTGTNKNSKGLQSADYFVVPATDKDRVRAGLIDPLTRNIVELETDDQQISRHNFNFSDHLISAIELYATKTEKEKARLYGRMENNMSARMYQQQILKLGNKPESNKYEIGDFEPQPGLANIITTLLFQIWEILYTTETQSKSPDYKDLLNWIDKTRHDLKKQIAYDPRLHKQDLVSLLAALKKTQHKTIDEYADIISSLIDNYIKKDSSHSDRLKRTELLSKKKPRKNLNYPDFLNLPSLLKEEFKENLQVGRKLKAENNAEAIKELLAGKNKEQLNQFIEAMFSSPTDIDDPKIIDLMNKTGISVSFYTVAFFEERDLGDRQYYMNILKDHYGKGDTYALKILYVSSGLLQPACSYSGYYLLDKS</sequence>
<dbReference type="Gene3D" id="3.60.10.10">
    <property type="entry name" value="Endonuclease/exonuclease/phosphatase"/>
    <property type="match status" value="1"/>
</dbReference>
<keyword evidence="3" id="KW-1185">Reference proteome</keyword>
<reference evidence="3" key="1">
    <citation type="submission" date="2016-04" db="EMBL/GenBank/DDBJ databases">
        <authorList>
            <person name="Chen L."/>
            <person name="Zhuang W."/>
            <person name="Wang G."/>
        </authorList>
    </citation>
    <scope>NUCLEOTIDE SEQUENCE [LARGE SCALE GENOMIC DNA]</scope>
    <source>
        <strain evidence="3">208</strain>
    </source>
</reference>
<dbReference type="EMBL" id="LWBP01000234">
    <property type="protein sequence ID" value="OQP47991.1"/>
    <property type="molecule type" value="Genomic_DNA"/>
</dbReference>
<proteinExistence type="predicted"/>
<feature type="compositionally biased region" description="Polar residues" evidence="1">
    <location>
        <begin position="22"/>
        <end position="31"/>
    </location>
</feature>
<gene>
    <name evidence="2" type="ORF">A4R26_31380</name>
</gene>
<evidence type="ECO:0000313" key="3">
    <source>
        <dbReference type="Proteomes" id="UP000192276"/>
    </source>
</evidence>
<name>A0A1V9EPI5_9BACT</name>
<accession>A0A1V9EPI5</accession>
<evidence type="ECO:0000256" key="1">
    <source>
        <dbReference type="SAM" id="MobiDB-lite"/>
    </source>
</evidence>
<feature type="region of interest" description="Disordered" evidence="1">
    <location>
        <begin position="1"/>
        <end position="36"/>
    </location>
</feature>